<keyword evidence="5" id="KW-1185">Reference proteome</keyword>
<comment type="caution">
    <text evidence="4">The sequence shown here is derived from an EMBL/GenBank/DDBJ whole genome shotgun (WGS) entry which is preliminary data.</text>
</comment>
<name>A0A5C6S5V4_9RHOB</name>
<feature type="region of interest" description="Disordered" evidence="1">
    <location>
        <begin position="213"/>
        <end position="239"/>
    </location>
</feature>
<evidence type="ECO:0000256" key="2">
    <source>
        <dbReference type="SAM" id="Phobius"/>
    </source>
</evidence>
<dbReference type="AlphaFoldDB" id="A0A5C6S5V4"/>
<feature type="transmembrane region" description="Helical" evidence="2">
    <location>
        <begin position="28"/>
        <end position="45"/>
    </location>
</feature>
<proteinExistence type="predicted"/>
<dbReference type="InterPro" id="IPR018704">
    <property type="entry name" value="SecYEG/CpoB_TPR"/>
</dbReference>
<dbReference type="EMBL" id="VOPL01000002">
    <property type="protein sequence ID" value="TXB69819.1"/>
    <property type="molecule type" value="Genomic_DNA"/>
</dbReference>
<sequence>MSHDSDSFIDEVTEEVRRDRLYGLMRRYGWIGLVVILAIVLGAAWREFSTSRDRAAAQAWGDAVLAAQDSDDPVKALSSLDAGGNADRAALGSLLAAGAAEDAGDAATAATALESAAGTAQDPLLRDLARLKAVLAAGESMEPGARDAALAELSKPGAPFRLLALEQKAVALLAAGRDQDALTLIRETLAEDGVSQALASRLTQMMITLGAPPADTAAPASGNVPAAEASPVGEAAPAE</sequence>
<evidence type="ECO:0000313" key="5">
    <source>
        <dbReference type="Proteomes" id="UP000321562"/>
    </source>
</evidence>
<keyword evidence="2" id="KW-0812">Transmembrane</keyword>
<dbReference type="RefSeq" id="WP_147097109.1">
    <property type="nucleotide sequence ID" value="NZ_JBHUFH010000001.1"/>
</dbReference>
<keyword evidence="2" id="KW-1133">Transmembrane helix</keyword>
<protein>
    <submittedName>
        <fullName evidence="4">Tetratricopeptide repeat protein</fullName>
    </submittedName>
</protein>
<evidence type="ECO:0000313" key="4">
    <source>
        <dbReference type="EMBL" id="TXB69819.1"/>
    </source>
</evidence>
<keyword evidence="2" id="KW-0472">Membrane</keyword>
<feature type="domain" description="Ancillary SecYEG translocon subunit/Cell division coordinator CpoB TPR" evidence="3">
    <location>
        <begin position="31"/>
        <end position="205"/>
    </location>
</feature>
<dbReference type="Pfam" id="PF09976">
    <property type="entry name" value="TPR_21"/>
    <property type="match status" value="1"/>
</dbReference>
<reference evidence="4 5" key="1">
    <citation type="submission" date="2019-08" db="EMBL/GenBank/DDBJ databases">
        <authorList>
            <person name="Ye J."/>
        </authorList>
    </citation>
    <scope>NUCLEOTIDE SEQUENCE [LARGE SCALE GENOMIC DNA]</scope>
    <source>
        <strain evidence="4 5">TK008</strain>
    </source>
</reference>
<organism evidence="4 5">
    <name type="scientific">Paracoccus aurantiacus</name>
    <dbReference type="NCBI Taxonomy" id="2599412"/>
    <lineage>
        <taxon>Bacteria</taxon>
        <taxon>Pseudomonadati</taxon>
        <taxon>Pseudomonadota</taxon>
        <taxon>Alphaproteobacteria</taxon>
        <taxon>Rhodobacterales</taxon>
        <taxon>Paracoccaceae</taxon>
        <taxon>Paracoccus</taxon>
    </lineage>
</organism>
<gene>
    <name evidence="4" type="ORF">FQV27_06790</name>
</gene>
<dbReference type="Proteomes" id="UP000321562">
    <property type="component" value="Unassembled WGS sequence"/>
</dbReference>
<dbReference type="OrthoDB" id="7173339at2"/>
<evidence type="ECO:0000259" key="3">
    <source>
        <dbReference type="Pfam" id="PF09976"/>
    </source>
</evidence>
<evidence type="ECO:0000256" key="1">
    <source>
        <dbReference type="SAM" id="MobiDB-lite"/>
    </source>
</evidence>
<accession>A0A5C6S5V4</accession>